<keyword evidence="1" id="KW-0378">Hydrolase</keyword>
<dbReference type="SUPFAM" id="SSF55874">
    <property type="entry name" value="ATPase domain of HSP90 chaperone/DNA topoisomerase II/histidine kinase"/>
    <property type="match status" value="1"/>
</dbReference>
<dbReference type="Pfam" id="PF07228">
    <property type="entry name" value="SpoIIE"/>
    <property type="match status" value="1"/>
</dbReference>
<proteinExistence type="predicted"/>
<dbReference type="CDD" id="cd16936">
    <property type="entry name" value="HATPase_RsbW-like"/>
    <property type="match status" value="1"/>
</dbReference>
<comment type="caution">
    <text evidence="3">The sequence shown here is derived from an EMBL/GenBank/DDBJ whole genome shotgun (WGS) entry which is preliminary data.</text>
</comment>
<dbReference type="InterPro" id="IPR052016">
    <property type="entry name" value="Bact_Sigma-Reg"/>
</dbReference>
<evidence type="ECO:0000256" key="1">
    <source>
        <dbReference type="ARBA" id="ARBA00022801"/>
    </source>
</evidence>
<dbReference type="PANTHER" id="PTHR43156">
    <property type="entry name" value="STAGE II SPORULATION PROTEIN E-RELATED"/>
    <property type="match status" value="1"/>
</dbReference>
<dbReference type="Proteomes" id="UP000774000">
    <property type="component" value="Unassembled WGS sequence"/>
</dbReference>
<dbReference type="Gene3D" id="3.60.40.10">
    <property type="entry name" value="PPM-type phosphatase domain"/>
    <property type="match status" value="1"/>
</dbReference>
<evidence type="ECO:0000259" key="2">
    <source>
        <dbReference type="SMART" id="SM00331"/>
    </source>
</evidence>
<keyword evidence="4" id="KW-1185">Reference proteome</keyword>
<dbReference type="EMBL" id="JAFBDQ010000002">
    <property type="protein sequence ID" value="MBM7555711.1"/>
    <property type="molecule type" value="Genomic_DNA"/>
</dbReference>
<dbReference type="GO" id="GO:0016791">
    <property type="term" value="F:phosphatase activity"/>
    <property type="evidence" value="ECO:0007669"/>
    <property type="project" value="TreeGrafter"/>
</dbReference>
<organism evidence="3 4">
    <name type="scientific">Halanaerobacter jeridensis</name>
    <dbReference type="NCBI Taxonomy" id="706427"/>
    <lineage>
        <taxon>Bacteria</taxon>
        <taxon>Bacillati</taxon>
        <taxon>Bacillota</taxon>
        <taxon>Clostridia</taxon>
        <taxon>Halanaerobiales</taxon>
        <taxon>Halobacteroidaceae</taxon>
        <taxon>Halanaerobacter</taxon>
    </lineage>
</organism>
<reference evidence="3" key="1">
    <citation type="submission" date="2021-01" db="EMBL/GenBank/DDBJ databases">
        <title>Genomic Encyclopedia of Type Strains, Phase IV (KMG-IV): sequencing the most valuable type-strain genomes for metagenomic binning, comparative biology and taxonomic classification.</title>
        <authorList>
            <person name="Goeker M."/>
        </authorList>
    </citation>
    <scope>NUCLEOTIDE SEQUENCE</scope>
    <source>
        <strain evidence="3">DSM 23230</strain>
    </source>
</reference>
<dbReference type="RefSeq" id="WP_204700432.1">
    <property type="nucleotide sequence ID" value="NZ_JAFBDQ010000002.1"/>
</dbReference>
<name>A0A939BR77_9FIRM</name>
<protein>
    <submittedName>
        <fullName evidence="3">Anti-sigma regulatory factor (Ser/Thr protein kinase)</fullName>
    </submittedName>
</protein>
<dbReference type="Gene3D" id="3.30.565.10">
    <property type="entry name" value="Histidine kinase-like ATPase, C-terminal domain"/>
    <property type="match status" value="1"/>
</dbReference>
<sequence>MNDSIISIADNKQVLLEDLPGNNDLSIGVYQQLIKESSGDIYNVIEFKNQVIAYIADVKDNDKNLVDAFLKEMISDFLEKKGDKSAVTAGQTLKFIQQKYAEKKVSENHCISIALFVLNENNMELTYSNAGIYLPPMLIKEDGVTLIKSQERDLSAAIDLENYECNERKIKLKPGDKFLVMNDGFREETKAGEKYGRNKLEQIVEENKKLPIKGIVNKIKMDYKQYIASNHCSANITLLGIEYCPKINNQDVISLTSDFSELDEVKEKVKDFLDINCLEFEKVMIGFHEVLVNAIEHGNSKVKDKIVKVTILDTDDYVKIIVEDEGTGFDWNKLLDEEEIYDNWRDSGRGLRIAELACDSIYYNVTGNKVSLIKEKVN</sequence>
<gene>
    <name evidence="3" type="ORF">JOC47_000536</name>
</gene>
<evidence type="ECO:0000313" key="3">
    <source>
        <dbReference type="EMBL" id="MBM7555711.1"/>
    </source>
</evidence>
<accession>A0A939BR77</accession>
<dbReference type="InterPro" id="IPR036890">
    <property type="entry name" value="HATPase_C_sf"/>
</dbReference>
<dbReference type="InterPro" id="IPR003594">
    <property type="entry name" value="HATPase_dom"/>
</dbReference>
<dbReference type="Pfam" id="PF13581">
    <property type="entry name" value="HATPase_c_2"/>
    <property type="match status" value="1"/>
</dbReference>
<dbReference type="AlphaFoldDB" id="A0A939BR77"/>
<dbReference type="SMART" id="SM00331">
    <property type="entry name" value="PP2C_SIG"/>
    <property type="match status" value="1"/>
</dbReference>
<feature type="domain" description="PPM-type phosphatase" evidence="2">
    <location>
        <begin position="24"/>
        <end position="243"/>
    </location>
</feature>
<dbReference type="InterPro" id="IPR001932">
    <property type="entry name" value="PPM-type_phosphatase-like_dom"/>
</dbReference>
<dbReference type="PANTHER" id="PTHR43156:SF2">
    <property type="entry name" value="STAGE II SPORULATION PROTEIN E"/>
    <property type="match status" value="1"/>
</dbReference>
<evidence type="ECO:0000313" key="4">
    <source>
        <dbReference type="Proteomes" id="UP000774000"/>
    </source>
</evidence>
<dbReference type="InterPro" id="IPR036457">
    <property type="entry name" value="PPM-type-like_dom_sf"/>
</dbReference>